<protein>
    <recommendedName>
        <fullName evidence="7">4-hydroxythreonine-4-phosphate dehydrogenase</fullName>
        <ecNumber evidence="7">1.1.1.262</ecNumber>
    </recommendedName>
    <alternativeName>
        <fullName evidence="7">4-(phosphohydroxy)-L-threonine dehydrogenase</fullName>
    </alternativeName>
</protein>
<keyword evidence="2 7" id="KW-0479">Metal-binding</keyword>
<keyword evidence="7" id="KW-0862">Zinc</keyword>
<evidence type="ECO:0000256" key="3">
    <source>
        <dbReference type="ARBA" id="ARBA00022857"/>
    </source>
</evidence>
<dbReference type="GO" id="GO:0005737">
    <property type="term" value="C:cytoplasm"/>
    <property type="evidence" value="ECO:0007669"/>
    <property type="project" value="UniProtKB-SubCell"/>
</dbReference>
<keyword evidence="3 7" id="KW-0521">NADP</keyword>
<feature type="binding site" evidence="7">
    <location>
        <position position="136"/>
    </location>
    <ligand>
        <name>substrate</name>
    </ligand>
</feature>
<dbReference type="Gene3D" id="3.40.718.10">
    <property type="entry name" value="Isopropylmalate Dehydrogenase"/>
    <property type="match status" value="1"/>
</dbReference>
<feature type="binding site" evidence="7">
    <location>
        <position position="270"/>
    </location>
    <ligand>
        <name>a divalent metal cation</name>
        <dbReference type="ChEBI" id="CHEBI:60240"/>
        <note>ligand shared between dimeric partners</note>
    </ligand>
</feature>
<keyword evidence="5 7" id="KW-0520">NAD</keyword>
<dbReference type="OrthoDB" id="9801783at2"/>
<dbReference type="InterPro" id="IPR005255">
    <property type="entry name" value="PdxA_fam"/>
</dbReference>
<keyword evidence="4 7" id="KW-0560">Oxidoreductase</keyword>
<feature type="binding site" evidence="7">
    <location>
        <position position="215"/>
    </location>
    <ligand>
        <name>a divalent metal cation</name>
        <dbReference type="ChEBI" id="CHEBI:60240"/>
        <note>ligand shared between dimeric partners</note>
    </ligand>
</feature>
<comment type="cofactor">
    <cofactor evidence="7">
        <name>Zn(2+)</name>
        <dbReference type="ChEBI" id="CHEBI:29105"/>
    </cofactor>
    <cofactor evidence="7">
        <name>Mg(2+)</name>
        <dbReference type="ChEBI" id="CHEBI:18420"/>
    </cofactor>
    <cofactor evidence="7">
        <name>Co(2+)</name>
        <dbReference type="ChEBI" id="CHEBI:48828"/>
    </cofactor>
    <text evidence="7">Binds 1 divalent metal cation per subunit. Can use ions such as Zn(2+), Mg(2+) or Co(2+).</text>
</comment>
<feature type="binding site" evidence="7">
    <location>
        <position position="287"/>
    </location>
    <ligand>
        <name>substrate</name>
    </ligand>
</feature>
<dbReference type="KEGG" id="moc:BB934_22715"/>
<dbReference type="HAMAP" id="MF_00536">
    <property type="entry name" value="PdxA"/>
    <property type="match status" value="1"/>
</dbReference>
<feature type="binding site" evidence="7">
    <location>
        <position position="278"/>
    </location>
    <ligand>
        <name>substrate</name>
    </ligand>
</feature>
<dbReference type="PANTHER" id="PTHR30004:SF6">
    <property type="entry name" value="D-THREONATE 4-PHOSPHATE DEHYDROGENASE"/>
    <property type="match status" value="1"/>
</dbReference>
<dbReference type="GO" id="GO:0051287">
    <property type="term" value="F:NAD binding"/>
    <property type="evidence" value="ECO:0007669"/>
    <property type="project" value="InterPro"/>
</dbReference>
<dbReference type="EC" id="1.1.1.262" evidence="7"/>
<dbReference type="GO" id="GO:0000287">
    <property type="term" value="F:magnesium ion binding"/>
    <property type="evidence" value="ECO:0007669"/>
    <property type="project" value="UniProtKB-UniRule"/>
</dbReference>
<sequence length="335" mass="35255">MRPLLLTQGDPAGIGPELSLRAWLQRDSEALPPFALLADPAHIARIAQGYGWTVPIAPVEPSQIEAAFSKALPVIPLKASVSAAPGRPDAAYAPSVIEAIETAVGLVRAGSASAVVTNPIAKHVLYEAGFRHPGHTEFLAALASEGDGKTYHPVMMLWSEQLAVVPVTVHIPLADVPAALTTDLIVLTGRIVARELRERFGIAQPRLALAGLNPHAGENGAMGTEDARIIVPAIEILRQDGIEVTGPLPADTMFHARARSRYDAALAMYHDQALIPIKTIAFDEAVNVTLGLPFVRTSPDHGTAFDIAGKGIARPDSLMAALKLAARLGAGTQSP</sequence>
<feature type="binding site" evidence="7">
    <location>
        <position position="296"/>
    </location>
    <ligand>
        <name>substrate</name>
    </ligand>
</feature>
<dbReference type="NCBIfam" id="NF003699">
    <property type="entry name" value="PRK05312.1"/>
    <property type="match status" value="1"/>
</dbReference>
<dbReference type="SUPFAM" id="SSF53659">
    <property type="entry name" value="Isocitrate/Isopropylmalate dehydrogenase-like"/>
    <property type="match status" value="1"/>
</dbReference>
<comment type="similarity">
    <text evidence="7">Belongs to the PdxA family.</text>
</comment>
<comment type="catalytic activity">
    <reaction evidence="7">
        <text>4-(phosphooxy)-L-threonine + NAD(+) = 3-amino-2-oxopropyl phosphate + CO2 + NADH</text>
        <dbReference type="Rhea" id="RHEA:32275"/>
        <dbReference type="ChEBI" id="CHEBI:16526"/>
        <dbReference type="ChEBI" id="CHEBI:57279"/>
        <dbReference type="ChEBI" id="CHEBI:57540"/>
        <dbReference type="ChEBI" id="CHEBI:57945"/>
        <dbReference type="ChEBI" id="CHEBI:58452"/>
        <dbReference type="EC" id="1.1.1.262"/>
    </reaction>
</comment>
<comment type="function">
    <text evidence="7">Catalyzes the NAD(P)-dependent oxidation of 4-(phosphooxy)-L-threonine (HTP) into 2-amino-3-oxo-4-(phosphooxy)butyric acid which spontaneously decarboxylates to form 3-amino-2-oxopropyl phosphate (AHAP).</text>
</comment>
<keyword evidence="7" id="KW-0170">Cobalt</keyword>
<evidence type="ECO:0000313" key="8">
    <source>
        <dbReference type="EMBL" id="ANY81992.1"/>
    </source>
</evidence>
<comment type="miscellaneous">
    <text evidence="7">The active site is located at the dimer interface.</text>
</comment>
<accession>A0A1B2EQA0</accession>
<dbReference type="UniPathway" id="UPA00244">
    <property type="reaction ID" value="UER00312"/>
</dbReference>
<dbReference type="PANTHER" id="PTHR30004">
    <property type="entry name" value="4-HYDROXYTHREONINE-4-PHOSPHATE DEHYDROGENASE"/>
    <property type="match status" value="1"/>
</dbReference>
<dbReference type="Pfam" id="PF04166">
    <property type="entry name" value="PdxA"/>
    <property type="match status" value="1"/>
</dbReference>
<dbReference type="GO" id="GO:0050570">
    <property type="term" value="F:4-hydroxythreonine-4-phosphate dehydrogenase activity"/>
    <property type="evidence" value="ECO:0007669"/>
    <property type="project" value="UniProtKB-UniRule"/>
</dbReference>
<keyword evidence="7" id="KW-0460">Magnesium</keyword>
<dbReference type="NCBIfam" id="TIGR00557">
    <property type="entry name" value="pdxA"/>
    <property type="match status" value="1"/>
</dbReference>
<keyword evidence="1 7" id="KW-0963">Cytoplasm</keyword>
<evidence type="ECO:0000256" key="7">
    <source>
        <dbReference type="HAMAP-Rule" id="MF_00536"/>
    </source>
</evidence>
<evidence type="ECO:0000256" key="6">
    <source>
        <dbReference type="ARBA" id="ARBA00023096"/>
    </source>
</evidence>
<comment type="subunit">
    <text evidence="7">Homodimer.</text>
</comment>
<evidence type="ECO:0000256" key="1">
    <source>
        <dbReference type="ARBA" id="ARBA00022490"/>
    </source>
</evidence>
<dbReference type="GO" id="GO:0050897">
    <property type="term" value="F:cobalt ion binding"/>
    <property type="evidence" value="ECO:0007669"/>
    <property type="project" value="UniProtKB-UniRule"/>
</dbReference>
<feature type="binding site" evidence="7">
    <location>
        <position position="135"/>
    </location>
    <ligand>
        <name>substrate</name>
    </ligand>
</feature>
<dbReference type="InterPro" id="IPR037510">
    <property type="entry name" value="PdxA"/>
</dbReference>
<evidence type="ECO:0000256" key="2">
    <source>
        <dbReference type="ARBA" id="ARBA00022723"/>
    </source>
</evidence>
<evidence type="ECO:0000256" key="5">
    <source>
        <dbReference type="ARBA" id="ARBA00023027"/>
    </source>
</evidence>
<reference evidence="8" key="1">
    <citation type="submission" date="2016-07" db="EMBL/GenBank/DDBJ databases">
        <title>Microvirga ossetica sp. nov. a new species of rhizobia isolated from root nodules of the legume species Vicia alpestris Steven originated from North Ossetia region in the Caucasus.</title>
        <authorList>
            <person name="Safronova V.I."/>
            <person name="Kuznetsova I.G."/>
            <person name="Sazanova A.L."/>
            <person name="Belimov A."/>
            <person name="Andronov E."/>
            <person name="Osledkin Y.S."/>
            <person name="Onishchuk O.P."/>
            <person name="Kurchak O.N."/>
            <person name="Shaposhnikov A.I."/>
            <person name="Willems A."/>
            <person name="Tikhonovich I.A."/>
        </authorList>
    </citation>
    <scope>NUCLEOTIDE SEQUENCE [LARGE SCALE GENOMIC DNA]</scope>
    <source>
        <strain evidence="8">V5/3M</strain>
    </source>
</reference>
<gene>
    <name evidence="7" type="primary">pdxA</name>
    <name evidence="8" type="ORF">BB934_22715</name>
</gene>
<keyword evidence="6 7" id="KW-0664">Pyridoxine biosynthesis</keyword>
<evidence type="ECO:0000256" key="4">
    <source>
        <dbReference type="ARBA" id="ARBA00023002"/>
    </source>
</evidence>
<comment type="subcellular location">
    <subcellularLocation>
        <location evidence="7">Cytoplasm</location>
    </subcellularLocation>
</comment>
<dbReference type="EMBL" id="CP016616">
    <property type="protein sequence ID" value="ANY81992.1"/>
    <property type="molecule type" value="Genomic_DNA"/>
</dbReference>
<proteinExistence type="inferred from homology"/>
<comment type="pathway">
    <text evidence="7">Cofactor biosynthesis; pyridoxine 5'-phosphate biosynthesis; pyridoxine 5'-phosphate from D-erythrose 4-phosphate: step 4/5.</text>
</comment>
<organism evidence="8">
    <name type="scientific">Microvirga ossetica</name>
    <dbReference type="NCBI Taxonomy" id="1882682"/>
    <lineage>
        <taxon>Bacteria</taxon>
        <taxon>Pseudomonadati</taxon>
        <taxon>Pseudomonadota</taxon>
        <taxon>Alphaproteobacteria</taxon>
        <taxon>Hyphomicrobiales</taxon>
        <taxon>Methylobacteriaceae</taxon>
        <taxon>Microvirga</taxon>
    </lineage>
</organism>
<feature type="binding site" evidence="7">
    <location>
        <position position="170"/>
    </location>
    <ligand>
        <name>a divalent metal cation</name>
        <dbReference type="ChEBI" id="CHEBI:60240"/>
        <note>ligand shared between dimeric partners</note>
    </ligand>
</feature>
<dbReference type="AlphaFoldDB" id="A0A1B2EQA0"/>
<name>A0A1B2EQA0_9HYPH</name>
<dbReference type="GO" id="GO:0042823">
    <property type="term" value="P:pyridoxal phosphate biosynthetic process"/>
    <property type="evidence" value="ECO:0007669"/>
    <property type="project" value="UniProtKB-UniRule"/>
</dbReference>
<dbReference type="GO" id="GO:0008615">
    <property type="term" value="P:pyridoxine biosynthetic process"/>
    <property type="evidence" value="ECO:0007669"/>
    <property type="project" value="UniProtKB-UniRule"/>
</dbReference>
<dbReference type="GO" id="GO:0008270">
    <property type="term" value="F:zinc ion binding"/>
    <property type="evidence" value="ECO:0007669"/>
    <property type="project" value="UniProtKB-UniRule"/>
</dbReference>